<dbReference type="Pfam" id="PF13699">
    <property type="entry name" value="eCIS_core"/>
    <property type="match status" value="1"/>
</dbReference>
<feature type="compositionally biased region" description="Polar residues" evidence="1">
    <location>
        <begin position="11"/>
        <end position="20"/>
    </location>
</feature>
<evidence type="ECO:0000313" key="3">
    <source>
        <dbReference type="EMBL" id="PRP90408.1"/>
    </source>
</evidence>
<feature type="compositionally biased region" description="Basic and acidic residues" evidence="1">
    <location>
        <begin position="85"/>
        <end position="95"/>
    </location>
</feature>
<feature type="compositionally biased region" description="Low complexity" evidence="1">
    <location>
        <begin position="29"/>
        <end position="39"/>
    </location>
</feature>
<feature type="domain" description="eCIS core" evidence="2">
    <location>
        <begin position="105"/>
        <end position="163"/>
    </location>
</feature>
<dbReference type="EMBL" id="PVNL01000192">
    <property type="protein sequence ID" value="PRP90408.1"/>
    <property type="molecule type" value="Genomic_DNA"/>
</dbReference>
<reference evidence="3 4" key="1">
    <citation type="submission" date="2018-03" db="EMBL/GenBank/DDBJ databases">
        <title>Draft Genome Sequences of the Obligatory Marine Myxobacteria Enhygromyxa salina SWB007.</title>
        <authorList>
            <person name="Poehlein A."/>
            <person name="Moghaddam J.A."/>
            <person name="Harms H."/>
            <person name="Alanjari M."/>
            <person name="Koenig G.M."/>
            <person name="Daniel R."/>
            <person name="Schaeberle T.F."/>
        </authorList>
    </citation>
    <scope>NUCLEOTIDE SEQUENCE [LARGE SCALE GENOMIC DNA]</scope>
    <source>
        <strain evidence="3 4">SWB007</strain>
    </source>
</reference>
<organism evidence="3 4">
    <name type="scientific">Enhygromyxa salina</name>
    <dbReference type="NCBI Taxonomy" id="215803"/>
    <lineage>
        <taxon>Bacteria</taxon>
        <taxon>Pseudomonadati</taxon>
        <taxon>Myxococcota</taxon>
        <taxon>Polyangia</taxon>
        <taxon>Nannocystales</taxon>
        <taxon>Nannocystaceae</taxon>
        <taxon>Enhygromyxa</taxon>
    </lineage>
</organism>
<protein>
    <recommendedName>
        <fullName evidence="2">eCIS core domain-containing protein</fullName>
    </recommendedName>
</protein>
<feature type="region of interest" description="Disordered" evidence="1">
    <location>
        <begin position="362"/>
        <end position="386"/>
    </location>
</feature>
<dbReference type="Proteomes" id="UP000238823">
    <property type="component" value="Unassembled WGS sequence"/>
</dbReference>
<feature type="compositionally biased region" description="Basic and acidic residues" evidence="1">
    <location>
        <begin position="302"/>
        <end position="314"/>
    </location>
</feature>
<proteinExistence type="predicted"/>
<gene>
    <name evidence="3" type="ORF">ENSA7_82930</name>
</gene>
<evidence type="ECO:0000313" key="4">
    <source>
        <dbReference type="Proteomes" id="UP000238823"/>
    </source>
</evidence>
<evidence type="ECO:0000259" key="2">
    <source>
        <dbReference type="Pfam" id="PF13699"/>
    </source>
</evidence>
<sequence>MATFSKLPRESATSARPNKSGSRRPFQRTAASTSTTSATGVSSPDSALEREATLATNAVFGPRTTSPRPTRERPSATDASGALDLARKSARRDAESLDPPAELGELSDVNVHEGPSVDRAGAWLKAKAFSHGTDVFMTRWAGARQERQRTLHHELLHTSQETGSLIHREDHAVESVLQDAFAVLADRDAAAQEIRVIVRGLATSDISYLFWGIRVAQLNEDVSKRNLRVARQVAIDLLRERAPYDSEAAELLAPLETTDVDKDMLGAGIDSPMEVAFVEAELEDSIPVEIAMEEATAGNEVRDIEIAEKEEQRKREKSKPKSKTAISTKRSKGYTTFIVPIQGGLDLVVQFYRSPASNEGGTLRFKVKQDPRPPIETPLPTGSAFTPKVVRQSKGFLSFGFASKNNADLTVRYGARSKLERHHAINPEDPNGPLLVNEEFKRTSVDATLDFHGSSLTYSYQGRLPDEAITPPTWVFRRHGNHLPSYMSTRGKYAKRVVLVGPLLDIDPQQVGTLEGFEQGVVESGKVLGSLVVYSIPYVGPVVMLGEAIAGKSIWGDEYSTEVRVIFGLLALIPIAARASGLIVESQEAAKLASELNISKNEAQILIRGAKRFTAEDQAFLRSTSEKVKKGMALTEVEATRVATLMNRIGTVEQIIFSGANDIELIWQSFRYWGQTEGAVYGARTPVTTFWQRMKAMIGKKEGLVVFQGEAAQLFKAHAVEGPYSGMKRLLGQHKAGFGDIMFDEATRQGNTIIVTRAHIATPAEIQHAGQPTTWATARLWGRRLTLEPLAAAGLASGGVMVYMLWDWVSDTDSEEDK</sequence>
<dbReference type="AlphaFoldDB" id="A0A2S9XC29"/>
<comment type="caution">
    <text evidence="3">The sequence shown here is derived from an EMBL/GenBank/DDBJ whole genome shotgun (WGS) entry which is preliminary data.</text>
</comment>
<evidence type="ECO:0000256" key="1">
    <source>
        <dbReference type="SAM" id="MobiDB-lite"/>
    </source>
</evidence>
<dbReference type="RefSeq" id="WP_106095027.1">
    <property type="nucleotide sequence ID" value="NZ_PVNL01000192.1"/>
</dbReference>
<feature type="region of interest" description="Disordered" evidence="1">
    <location>
        <begin position="1"/>
        <end position="112"/>
    </location>
</feature>
<accession>A0A2S9XC29</accession>
<dbReference type="InterPro" id="IPR025295">
    <property type="entry name" value="eCIS_core_dom"/>
</dbReference>
<name>A0A2S9XC29_9BACT</name>
<feature type="region of interest" description="Disordered" evidence="1">
    <location>
        <begin position="302"/>
        <end position="326"/>
    </location>
</feature>